<dbReference type="Proteomes" id="UP000674234">
    <property type="component" value="Unassembled WGS sequence"/>
</dbReference>
<comment type="caution">
    <text evidence="2">The sequence shown here is derived from an EMBL/GenBank/DDBJ whole genome shotgun (WGS) entry which is preliminary data.</text>
</comment>
<reference evidence="2" key="1">
    <citation type="submission" date="2021-02" db="EMBL/GenBank/DDBJ databases">
        <title>Draft genome sequence of Microbispora sp. RL4-1S isolated from rice leaves in Thailand.</title>
        <authorList>
            <person name="Muangham S."/>
            <person name="Duangmal K."/>
        </authorList>
    </citation>
    <scope>NUCLEOTIDE SEQUENCE</scope>
    <source>
        <strain evidence="2">RL4-1S</strain>
    </source>
</reference>
<feature type="region of interest" description="Disordered" evidence="1">
    <location>
        <begin position="1"/>
        <end position="26"/>
    </location>
</feature>
<evidence type="ECO:0000313" key="2">
    <source>
        <dbReference type="EMBL" id="MBP2705432.1"/>
    </source>
</evidence>
<keyword evidence="3" id="KW-1185">Reference proteome</keyword>
<evidence type="ECO:0000256" key="1">
    <source>
        <dbReference type="SAM" id="MobiDB-lite"/>
    </source>
</evidence>
<accession>A0A941AJV8</accession>
<feature type="region of interest" description="Disordered" evidence="1">
    <location>
        <begin position="71"/>
        <end position="105"/>
    </location>
</feature>
<protein>
    <submittedName>
        <fullName evidence="2">Uncharacterized protein</fullName>
    </submittedName>
</protein>
<name>A0A941AJV8_9ACTN</name>
<sequence length="105" mass="12160">MRPSTSRCPKCCPDTSRCSVQCPGRQDRRDEPLIGELADRLFEVLADEETRRISLPVIRNDYRAIETYRHRPRPRRTRSALIRSPAMLRTKHADLPSRKHGNPPA</sequence>
<organism evidence="2 3">
    <name type="scientific">Microbispora oryzae</name>
    <dbReference type="NCBI Taxonomy" id="2806554"/>
    <lineage>
        <taxon>Bacteria</taxon>
        <taxon>Bacillati</taxon>
        <taxon>Actinomycetota</taxon>
        <taxon>Actinomycetes</taxon>
        <taxon>Streptosporangiales</taxon>
        <taxon>Streptosporangiaceae</taxon>
        <taxon>Microbispora</taxon>
    </lineage>
</organism>
<gene>
    <name evidence="2" type="ORF">JOL79_16590</name>
</gene>
<evidence type="ECO:0000313" key="3">
    <source>
        <dbReference type="Proteomes" id="UP000674234"/>
    </source>
</evidence>
<dbReference type="RefSeq" id="WP_210156922.1">
    <property type="nucleotide sequence ID" value="NZ_JAFCNB010000008.1"/>
</dbReference>
<dbReference type="AlphaFoldDB" id="A0A941AJV8"/>
<dbReference type="EMBL" id="JAFCNB010000008">
    <property type="protein sequence ID" value="MBP2705432.1"/>
    <property type="molecule type" value="Genomic_DNA"/>
</dbReference>
<proteinExistence type="predicted"/>